<dbReference type="RefSeq" id="WP_033203175.1">
    <property type="nucleotide sequence ID" value="NZ_LGUP01000014.1"/>
</dbReference>
<organism evidence="2 3">
    <name type="scientific">Streptomyces viridochromogenes</name>
    <dbReference type="NCBI Taxonomy" id="1938"/>
    <lineage>
        <taxon>Bacteria</taxon>
        <taxon>Bacillati</taxon>
        <taxon>Actinomycetota</taxon>
        <taxon>Actinomycetes</taxon>
        <taxon>Kitasatosporales</taxon>
        <taxon>Streptomycetaceae</taxon>
        <taxon>Streptomyces</taxon>
    </lineage>
</organism>
<comment type="similarity">
    <text evidence="1">Belongs to the ROK (NagC/XylR) family.</text>
</comment>
<dbReference type="EMBL" id="LGUP01000014">
    <property type="protein sequence ID" value="KOG36166.1"/>
    <property type="molecule type" value="Genomic_DNA"/>
</dbReference>
<dbReference type="Proteomes" id="UP000037023">
    <property type="component" value="Unassembled WGS sequence"/>
</dbReference>
<reference evidence="2 3" key="1">
    <citation type="submission" date="2015-06" db="EMBL/GenBank/DDBJ databases">
        <authorList>
            <person name="Hoefler B.C."/>
            <person name="Straight P.D."/>
        </authorList>
    </citation>
    <scope>NUCLEOTIDE SEQUENCE [LARGE SCALE GENOMIC DNA]</scope>
    <source>
        <strain evidence="2 3">NRRL 3427</strain>
    </source>
</reference>
<dbReference type="InterPro" id="IPR000600">
    <property type="entry name" value="ROK"/>
</dbReference>
<dbReference type="AlphaFoldDB" id="A0A0L8LDT2"/>
<comment type="caution">
    <text evidence="2">The sequence shown here is derived from an EMBL/GenBank/DDBJ whole genome shotgun (WGS) entry which is preliminary data.</text>
</comment>
<dbReference type="PANTHER" id="PTHR18964">
    <property type="entry name" value="ROK (REPRESSOR, ORF, KINASE) FAMILY"/>
    <property type="match status" value="1"/>
</dbReference>
<name>A0A0L8LDT2_STRVR</name>
<evidence type="ECO:0000256" key="1">
    <source>
        <dbReference type="ARBA" id="ARBA00006479"/>
    </source>
</evidence>
<proteinExistence type="inferred from homology"/>
<sequence length="302" mass="31077">MNVVALEVGGAYIKGCVLGPDGVLRERERWFTRPERGPDAVLETVLECAATLARRSRAVAAGIVVPGVVDDRSGSAVLAGALGWREMPVRGWVAEHLEMPVAFGHDVRAGGLAEARLGAGRGSRNFLFVSVGAGIAAAWVLDGQVVPGAQGGGGELGHLVVRPGGELCHCGGRGCLETVASSLALTRRYSLLTRWRGVGAGEMYHRADAGDAVARAVCAEAVEALAATLATAVTLYAPERLVIGGELGGAGGGRLAPLRDALARRLTFQAMPEVLPAAFGDRSGCMGAALLAQELQREVAAA</sequence>
<protein>
    <recommendedName>
        <fullName evidence="4">ROK family transcriptional regulator</fullName>
    </recommendedName>
</protein>
<evidence type="ECO:0000313" key="3">
    <source>
        <dbReference type="Proteomes" id="UP000037023"/>
    </source>
</evidence>
<evidence type="ECO:0000313" key="2">
    <source>
        <dbReference type="EMBL" id="KOG36166.1"/>
    </source>
</evidence>
<dbReference type="Pfam" id="PF00480">
    <property type="entry name" value="ROK"/>
    <property type="match status" value="1"/>
</dbReference>
<evidence type="ECO:0008006" key="4">
    <source>
        <dbReference type="Google" id="ProtNLM"/>
    </source>
</evidence>
<dbReference type="SUPFAM" id="SSF53067">
    <property type="entry name" value="Actin-like ATPase domain"/>
    <property type="match status" value="1"/>
</dbReference>
<accession>A0A0L8LDT2</accession>
<dbReference type="PANTHER" id="PTHR18964:SF149">
    <property type="entry name" value="BIFUNCTIONAL UDP-N-ACETYLGLUCOSAMINE 2-EPIMERASE_N-ACETYLMANNOSAMINE KINASE"/>
    <property type="match status" value="1"/>
</dbReference>
<gene>
    <name evidence="2" type="ORF">ADK34_03080</name>
</gene>
<dbReference type="Gene3D" id="3.30.420.40">
    <property type="match status" value="2"/>
</dbReference>
<dbReference type="InterPro" id="IPR043129">
    <property type="entry name" value="ATPase_NBD"/>
</dbReference>
<dbReference type="PATRIC" id="fig|1938.6.peg.672"/>
<dbReference type="OrthoDB" id="9810372at2"/>